<proteinExistence type="predicted"/>
<dbReference type="EMBL" id="VOUP01000001">
    <property type="protein sequence ID" value="TXE33110.1"/>
    <property type="molecule type" value="Genomic_DNA"/>
</dbReference>
<gene>
    <name evidence="1" type="ORF">FOT63_03415</name>
</gene>
<organism evidence="1 2">
    <name type="scientific">Serratia ureilytica</name>
    <dbReference type="NCBI Taxonomy" id="300181"/>
    <lineage>
        <taxon>Bacteria</taxon>
        <taxon>Pseudomonadati</taxon>
        <taxon>Pseudomonadota</taxon>
        <taxon>Gammaproteobacteria</taxon>
        <taxon>Enterobacterales</taxon>
        <taxon>Yersiniaceae</taxon>
        <taxon>Serratia</taxon>
    </lineage>
</organism>
<evidence type="ECO:0000313" key="1">
    <source>
        <dbReference type="EMBL" id="TXE33110.1"/>
    </source>
</evidence>
<dbReference type="AlphaFoldDB" id="A0A9X9C691"/>
<dbReference type="Proteomes" id="UP000321307">
    <property type="component" value="Unassembled WGS sequence"/>
</dbReference>
<reference evidence="1 2" key="1">
    <citation type="submission" date="2019-07" db="EMBL/GenBank/DDBJ databases">
        <title>Serratia strains were isolated from fresh produce.</title>
        <authorList>
            <person name="Cho G.-S."/>
            <person name="Stein M."/>
            <person name="Lee W."/>
            <person name="Suh S.H."/>
            <person name="Franz C.M.A.P."/>
        </authorList>
    </citation>
    <scope>NUCLEOTIDE SEQUENCE [LARGE SCALE GENOMIC DNA]</scope>
    <source>
        <strain evidence="1 2">S17</strain>
    </source>
</reference>
<dbReference type="RefSeq" id="WP_147837902.1">
    <property type="nucleotide sequence ID" value="NZ_CP074168.1"/>
</dbReference>
<name>A0A9X9C691_9GAMM</name>
<protein>
    <submittedName>
        <fullName evidence="1">Uncharacterized protein</fullName>
    </submittedName>
</protein>
<evidence type="ECO:0000313" key="2">
    <source>
        <dbReference type="Proteomes" id="UP000321307"/>
    </source>
</evidence>
<accession>A0A9X9C691</accession>
<comment type="caution">
    <text evidence="1">The sequence shown here is derived from an EMBL/GenBank/DDBJ whole genome shotgun (WGS) entry which is preliminary data.</text>
</comment>
<sequence>MEVNNTEIVERIVKVIVSPETVVGLLDGAMSVPVDFGYLALGIFDTSNRRKMEDERIRMMRAIKSGLLNYHQVIRTTKIIIDAFTAYIPQETQDKIFRAVGSASTGRMLTTSLISSRIVNSIISAGGAAMITRGAGVATSFTLMAGGMIERSIYKSIGLERMHSAVYYKLRSAGNLDFIYFLVQPYVDPFIEALAVRKNQGDAEFNRLLQNIEEKMK</sequence>